<protein>
    <recommendedName>
        <fullName evidence="4">Two-component sensor histidine kinase</fullName>
    </recommendedName>
</protein>
<feature type="transmembrane region" description="Helical" evidence="1">
    <location>
        <begin position="20"/>
        <end position="43"/>
    </location>
</feature>
<accession>A0A2W5BW44</accession>
<evidence type="ECO:0000256" key="1">
    <source>
        <dbReference type="SAM" id="Phobius"/>
    </source>
</evidence>
<reference evidence="2 3" key="1">
    <citation type="submission" date="2017-08" db="EMBL/GenBank/DDBJ databases">
        <title>Infants hospitalized years apart are colonized by the same room-sourced microbial strains.</title>
        <authorList>
            <person name="Brooks B."/>
            <person name="Olm M.R."/>
            <person name="Firek B.A."/>
            <person name="Baker R."/>
            <person name="Thomas B.C."/>
            <person name="Morowitz M.J."/>
            <person name="Banfield J.F."/>
        </authorList>
    </citation>
    <scope>NUCLEOTIDE SEQUENCE [LARGE SCALE GENOMIC DNA]</scope>
    <source>
        <strain evidence="2">S2_018_000_R2_104</strain>
    </source>
</reference>
<evidence type="ECO:0000313" key="3">
    <source>
        <dbReference type="Proteomes" id="UP000249557"/>
    </source>
</evidence>
<organism evidence="2 3">
    <name type="scientific">Micavibrio aeruginosavorus</name>
    <dbReference type="NCBI Taxonomy" id="349221"/>
    <lineage>
        <taxon>Bacteria</taxon>
        <taxon>Pseudomonadati</taxon>
        <taxon>Bdellovibrionota</taxon>
        <taxon>Bdellovibrionia</taxon>
        <taxon>Bdellovibrionales</taxon>
        <taxon>Pseudobdellovibrionaceae</taxon>
        <taxon>Micavibrio</taxon>
    </lineage>
</organism>
<keyword evidence="1" id="KW-0472">Membrane</keyword>
<sequence>MKTLRSIRSAVKDVLPRTLLGRSLLILVTPIFLVQIITTYIFFDRHWQTMGNRLAYAVAGEIALIADQIEEDDRPESIDRIRTSIEPALNFSMDYSRGELLITRSKKSRSGFQDPTRESFISQTLSRAIHSQVRRPFDVFQAVDG</sequence>
<name>A0A2W5BW44_9BACT</name>
<feature type="non-terminal residue" evidence="2">
    <location>
        <position position="145"/>
    </location>
</feature>
<evidence type="ECO:0000313" key="2">
    <source>
        <dbReference type="EMBL" id="PZO87331.1"/>
    </source>
</evidence>
<dbReference type="EMBL" id="QFNK01000062">
    <property type="protein sequence ID" value="PZO87331.1"/>
    <property type="molecule type" value="Genomic_DNA"/>
</dbReference>
<dbReference type="AlphaFoldDB" id="A0A2W5BW44"/>
<proteinExistence type="predicted"/>
<comment type="caution">
    <text evidence="2">The sequence shown here is derived from an EMBL/GenBank/DDBJ whole genome shotgun (WGS) entry which is preliminary data.</text>
</comment>
<evidence type="ECO:0008006" key="4">
    <source>
        <dbReference type="Google" id="ProtNLM"/>
    </source>
</evidence>
<gene>
    <name evidence="2" type="ORF">DI626_04205</name>
</gene>
<dbReference type="Proteomes" id="UP000249557">
    <property type="component" value="Unassembled WGS sequence"/>
</dbReference>
<keyword evidence="1" id="KW-0812">Transmembrane</keyword>
<keyword evidence="1" id="KW-1133">Transmembrane helix</keyword>